<evidence type="ECO:0000256" key="3">
    <source>
        <dbReference type="ARBA" id="ARBA00023125"/>
    </source>
</evidence>
<feature type="domain" description="HTH lacI-type" evidence="5">
    <location>
        <begin position="2"/>
        <end position="56"/>
    </location>
</feature>
<dbReference type="Pfam" id="PF00356">
    <property type="entry name" value="LacI"/>
    <property type="match status" value="1"/>
</dbReference>
<comment type="caution">
    <text evidence="6">The sequence shown here is derived from an EMBL/GenBank/DDBJ whole genome shotgun (WGS) entry which is preliminary data.</text>
</comment>
<dbReference type="SMART" id="SM00354">
    <property type="entry name" value="HTH_LACI"/>
    <property type="match status" value="1"/>
</dbReference>
<dbReference type="PROSITE" id="PS50932">
    <property type="entry name" value="HTH_LACI_2"/>
    <property type="match status" value="1"/>
</dbReference>
<sequence length="345" mass="38059">MVTIYDIAKKTGYSVTTVSKALNNYADVSQKAKKAILEAVEEMGYLPNSHARTLTTKKSWTIGVIFIESLGIGMKHPFFNAVIESFRKNVEVLGYDLLFASRMINNQQKSYLEQFKYRGVDGVVVVCSRFNDEQVKELMDSSIPTVVIDLHSKESAVVNSDNFAGSYKAVEYLYSLGHRSIAHIAGHATTFAGQERRNGFLTSTKTMGLDVPDDYIVNGDYFSREGGYNAMKKLLSLQNPPTAVFAAADNLAIGAIDAIREAGYQVPDDFSIIGFDDIELAQFINPPLTTVRQDTTLIGKESADLLIKQINSQQKIAESVVVPIELVVRESCKPLVQEESSNSIS</sequence>
<dbReference type="SUPFAM" id="SSF47413">
    <property type="entry name" value="lambda repressor-like DNA-binding domains"/>
    <property type="match status" value="1"/>
</dbReference>
<dbReference type="InterPro" id="IPR010982">
    <property type="entry name" value="Lambda_DNA-bd_dom_sf"/>
</dbReference>
<dbReference type="PANTHER" id="PTHR30146">
    <property type="entry name" value="LACI-RELATED TRANSCRIPTIONAL REPRESSOR"/>
    <property type="match status" value="1"/>
</dbReference>
<dbReference type="SUPFAM" id="SSF53822">
    <property type="entry name" value="Periplasmic binding protein-like I"/>
    <property type="match status" value="1"/>
</dbReference>
<dbReference type="InterPro" id="IPR000843">
    <property type="entry name" value="HTH_LacI"/>
</dbReference>
<evidence type="ECO:0000313" key="7">
    <source>
        <dbReference type="Proteomes" id="UP000030403"/>
    </source>
</evidence>
<dbReference type="Pfam" id="PF13377">
    <property type="entry name" value="Peripla_BP_3"/>
    <property type="match status" value="1"/>
</dbReference>
<dbReference type="Gene3D" id="3.40.50.2300">
    <property type="match status" value="2"/>
</dbReference>
<evidence type="ECO:0000256" key="1">
    <source>
        <dbReference type="ARBA" id="ARBA00022491"/>
    </source>
</evidence>
<keyword evidence="3" id="KW-0238">DNA-binding</keyword>
<dbReference type="GO" id="GO:0000976">
    <property type="term" value="F:transcription cis-regulatory region binding"/>
    <property type="evidence" value="ECO:0007669"/>
    <property type="project" value="TreeGrafter"/>
</dbReference>
<evidence type="ECO:0000259" key="5">
    <source>
        <dbReference type="PROSITE" id="PS50932"/>
    </source>
</evidence>
<keyword evidence="2" id="KW-0805">Transcription regulation</keyword>
<dbReference type="GO" id="GO:0003700">
    <property type="term" value="F:DNA-binding transcription factor activity"/>
    <property type="evidence" value="ECO:0007669"/>
    <property type="project" value="TreeGrafter"/>
</dbReference>
<name>A0A0A5FXQ8_9BACI</name>
<protein>
    <submittedName>
        <fullName evidence="6">LacI family transcription regulator</fullName>
    </submittedName>
</protein>
<proteinExistence type="predicted"/>
<keyword evidence="1" id="KW-0678">Repressor</keyword>
<organism evidence="6 7">
    <name type="scientific">Pontibacillus marinus BH030004 = DSM 16465</name>
    <dbReference type="NCBI Taxonomy" id="1385511"/>
    <lineage>
        <taxon>Bacteria</taxon>
        <taxon>Bacillati</taxon>
        <taxon>Bacillota</taxon>
        <taxon>Bacilli</taxon>
        <taxon>Bacillales</taxon>
        <taxon>Bacillaceae</taxon>
        <taxon>Pontibacillus</taxon>
    </lineage>
</organism>
<accession>A0A0A5FXQ8</accession>
<dbReference type="PANTHER" id="PTHR30146:SF148">
    <property type="entry name" value="HTH-TYPE TRANSCRIPTIONAL REPRESSOR PURR-RELATED"/>
    <property type="match status" value="1"/>
</dbReference>
<dbReference type="STRING" id="1385511.GCA_000425225_00004"/>
<dbReference type="Gene3D" id="1.10.260.40">
    <property type="entry name" value="lambda repressor-like DNA-binding domains"/>
    <property type="match status" value="1"/>
</dbReference>
<evidence type="ECO:0000313" key="6">
    <source>
        <dbReference type="EMBL" id="KGX85606.1"/>
    </source>
</evidence>
<dbReference type="CDD" id="cd01392">
    <property type="entry name" value="HTH_LacI"/>
    <property type="match status" value="1"/>
</dbReference>
<keyword evidence="7" id="KW-1185">Reference proteome</keyword>
<dbReference type="InterPro" id="IPR028082">
    <property type="entry name" value="Peripla_BP_I"/>
</dbReference>
<dbReference type="Proteomes" id="UP000030403">
    <property type="component" value="Unassembled WGS sequence"/>
</dbReference>
<evidence type="ECO:0000256" key="4">
    <source>
        <dbReference type="ARBA" id="ARBA00023163"/>
    </source>
</evidence>
<gene>
    <name evidence="6" type="ORF">N783_14020</name>
</gene>
<dbReference type="EMBL" id="AVPF01000038">
    <property type="protein sequence ID" value="KGX85606.1"/>
    <property type="molecule type" value="Genomic_DNA"/>
</dbReference>
<dbReference type="InterPro" id="IPR046335">
    <property type="entry name" value="LacI/GalR-like_sensor"/>
</dbReference>
<evidence type="ECO:0000256" key="2">
    <source>
        <dbReference type="ARBA" id="ARBA00023015"/>
    </source>
</evidence>
<dbReference type="eggNOG" id="COG1609">
    <property type="taxonomic scope" value="Bacteria"/>
</dbReference>
<reference evidence="6 7" key="1">
    <citation type="submission" date="2013-08" db="EMBL/GenBank/DDBJ databases">
        <authorList>
            <person name="Huang J."/>
            <person name="Wang G."/>
        </authorList>
    </citation>
    <scope>NUCLEOTIDE SEQUENCE [LARGE SCALE GENOMIC DNA]</scope>
    <source>
        <strain evidence="6 7">BH030004</strain>
    </source>
</reference>
<keyword evidence="4" id="KW-0804">Transcription</keyword>
<dbReference type="AlphaFoldDB" id="A0A0A5FXQ8"/>
<dbReference type="CDD" id="cd06267">
    <property type="entry name" value="PBP1_LacI_sugar_binding-like"/>
    <property type="match status" value="1"/>
</dbReference>
<dbReference type="OrthoDB" id="9775106at2"/>
<dbReference type="RefSeq" id="WP_027445102.1">
    <property type="nucleotide sequence ID" value="NZ_AULJ01000001.1"/>
</dbReference>